<dbReference type="Proteomes" id="UP001302321">
    <property type="component" value="Unassembled WGS sequence"/>
</dbReference>
<evidence type="ECO:0000256" key="2">
    <source>
        <dbReference type="SAM" id="Phobius"/>
    </source>
</evidence>
<dbReference type="CDD" id="cd12087">
    <property type="entry name" value="TM_EGFR-like"/>
    <property type="match status" value="1"/>
</dbReference>
<feature type="chain" id="PRO_5042973020" evidence="3">
    <location>
        <begin position="27"/>
        <end position="331"/>
    </location>
</feature>
<feature type="signal peptide" evidence="3">
    <location>
        <begin position="1"/>
        <end position="26"/>
    </location>
</feature>
<evidence type="ECO:0000256" key="1">
    <source>
        <dbReference type="SAM" id="MobiDB-lite"/>
    </source>
</evidence>
<evidence type="ECO:0000313" key="5">
    <source>
        <dbReference type="Proteomes" id="UP001302321"/>
    </source>
</evidence>
<keyword evidence="2" id="KW-0812">Transmembrane</keyword>
<evidence type="ECO:0000313" key="4">
    <source>
        <dbReference type="EMBL" id="KAK4172764.1"/>
    </source>
</evidence>
<dbReference type="AlphaFoldDB" id="A0AAN7A4C9"/>
<protein>
    <submittedName>
        <fullName evidence="4">Uncharacterized protein</fullName>
    </submittedName>
</protein>
<feature type="region of interest" description="Disordered" evidence="1">
    <location>
        <begin position="252"/>
        <end position="292"/>
    </location>
</feature>
<gene>
    <name evidence="4" type="ORF">QBC36DRAFT_337175</name>
</gene>
<reference evidence="4" key="1">
    <citation type="journal article" date="2023" name="Mol. Phylogenet. Evol.">
        <title>Genome-scale phylogeny and comparative genomics of the fungal order Sordariales.</title>
        <authorList>
            <person name="Hensen N."/>
            <person name="Bonometti L."/>
            <person name="Westerberg I."/>
            <person name="Brannstrom I.O."/>
            <person name="Guillou S."/>
            <person name="Cros-Aarteil S."/>
            <person name="Calhoun S."/>
            <person name="Haridas S."/>
            <person name="Kuo A."/>
            <person name="Mondo S."/>
            <person name="Pangilinan J."/>
            <person name="Riley R."/>
            <person name="LaButti K."/>
            <person name="Andreopoulos B."/>
            <person name="Lipzen A."/>
            <person name="Chen C."/>
            <person name="Yan M."/>
            <person name="Daum C."/>
            <person name="Ng V."/>
            <person name="Clum A."/>
            <person name="Steindorff A."/>
            <person name="Ohm R.A."/>
            <person name="Martin F."/>
            <person name="Silar P."/>
            <person name="Natvig D.O."/>
            <person name="Lalanne C."/>
            <person name="Gautier V."/>
            <person name="Ament-Velasquez S.L."/>
            <person name="Kruys A."/>
            <person name="Hutchinson M.I."/>
            <person name="Powell A.J."/>
            <person name="Barry K."/>
            <person name="Miller A.N."/>
            <person name="Grigoriev I.V."/>
            <person name="Debuchy R."/>
            <person name="Gladieux P."/>
            <person name="Hiltunen Thoren M."/>
            <person name="Johannesson H."/>
        </authorList>
    </citation>
    <scope>NUCLEOTIDE SEQUENCE</scope>
    <source>
        <strain evidence="4">CBS 892.96</strain>
    </source>
</reference>
<dbReference type="EMBL" id="MU866395">
    <property type="protein sequence ID" value="KAK4172764.1"/>
    <property type="molecule type" value="Genomic_DNA"/>
</dbReference>
<keyword evidence="3" id="KW-0732">Signal</keyword>
<feature type="region of interest" description="Disordered" evidence="1">
    <location>
        <begin position="309"/>
        <end position="331"/>
    </location>
</feature>
<evidence type="ECO:0000256" key="3">
    <source>
        <dbReference type="SAM" id="SignalP"/>
    </source>
</evidence>
<reference evidence="4" key="2">
    <citation type="submission" date="2023-05" db="EMBL/GenBank/DDBJ databases">
        <authorList>
            <consortium name="Lawrence Berkeley National Laboratory"/>
            <person name="Steindorff A."/>
            <person name="Hensen N."/>
            <person name="Bonometti L."/>
            <person name="Westerberg I."/>
            <person name="Brannstrom I.O."/>
            <person name="Guillou S."/>
            <person name="Cros-Aarteil S."/>
            <person name="Calhoun S."/>
            <person name="Haridas S."/>
            <person name="Kuo A."/>
            <person name="Mondo S."/>
            <person name="Pangilinan J."/>
            <person name="Riley R."/>
            <person name="Labutti K."/>
            <person name="Andreopoulos B."/>
            <person name="Lipzen A."/>
            <person name="Chen C."/>
            <person name="Yanf M."/>
            <person name="Daum C."/>
            <person name="Ng V."/>
            <person name="Clum A."/>
            <person name="Ohm R."/>
            <person name="Martin F."/>
            <person name="Silar P."/>
            <person name="Natvig D."/>
            <person name="Lalanne C."/>
            <person name="Gautier V."/>
            <person name="Ament-Velasquez S.L."/>
            <person name="Kruys A."/>
            <person name="Hutchinson M.I."/>
            <person name="Powell A.J."/>
            <person name="Barry K."/>
            <person name="Miller A.N."/>
            <person name="Grigoriev I.V."/>
            <person name="Debuchy R."/>
            <person name="Gladieux P."/>
            <person name="Thoren M.H."/>
            <person name="Johannesson H."/>
        </authorList>
    </citation>
    <scope>NUCLEOTIDE SEQUENCE</scope>
    <source>
        <strain evidence="4">CBS 892.96</strain>
    </source>
</reference>
<name>A0AAN7A4C9_9PEZI</name>
<feature type="transmembrane region" description="Helical" evidence="2">
    <location>
        <begin position="189"/>
        <end position="212"/>
    </location>
</feature>
<sequence>MFRRCWQSEPTVGLLILTYFISSAKSQAVTTPPSFQGYSILSNGAASPVHCPESSNFFTSSTYGACCQGTVGCDIATACQNGTYSFLFGGRNTCGSNAPRCAFRTVLASSPTASQSWIVILCTQSDAARTTHTLFRETTGTTSTTLTSSSTSTTAESLSTSSIHLTTTWSEIAAPTTMEPELQQPSSQAWIAGAVIGPIVAVAVMGLLGFWLGKRRVWASKQGVVTRPEPKPAHENPPGELPASIIVDEASHAPKHGGYGPTTHTPPEPPRFEMGDTSTLNTTHHNSHPQYGGSFVSYPYVYPTTNTSASQAFHELSPERTAELPTEPRHR</sequence>
<organism evidence="4 5">
    <name type="scientific">Triangularia setosa</name>
    <dbReference type="NCBI Taxonomy" id="2587417"/>
    <lineage>
        <taxon>Eukaryota</taxon>
        <taxon>Fungi</taxon>
        <taxon>Dikarya</taxon>
        <taxon>Ascomycota</taxon>
        <taxon>Pezizomycotina</taxon>
        <taxon>Sordariomycetes</taxon>
        <taxon>Sordariomycetidae</taxon>
        <taxon>Sordariales</taxon>
        <taxon>Podosporaceae</taxon>
        <taxon>Triangularia</taxon>
    </lineage>
</organism>
<accession>A0AAN7A4C9</accession>
<keyword evidence="2" id="KW-0472">Membrane</keyword>
<comment type="caution">
    <text evidence="4">The sequence shown here is derived from an EMBL/GenBank/DDBJ whole genome shotgun (WGS) entry which is preliminary data.</text>
</comment>
<keyword evidence="2" id="KW-1133">Transmembrane helix</keyword>
<feature type="compositionally biased region" description="Basic and acidic residues" evidence="1">
    <location>
        <begin position="316"/>
        <end position="331"/>
    </location>
</feature>
<proteinExistence type="predicted"/>
<keyword evidence="5" id="KW-1185">Reference proteome</keyword>